<organism evidence="2 3">
    <name type="scientific">Glarea lozoyensis (strain ATCC 74030 / MF5533)</name>
    <dbReference type="NCBI Taxonomy" id="1104152"/>
    <lineage>
        <taxon>Eukaryota</taxon>
        <taxon>Fungi</taxon>
        <taxon>Dikarya</taxon>
        <taxon>Ascomycota</taxon>
        <taxon>Pezizomycotina</taxon>
        <taxon>Leotiomycetes</taxon>
        <taxon>Helotiales</taxon>
        <taxon>Helotiaceae</taxon>
        <taxon>Glarea</taxon>
    </lineage>
</organism>
<feature type="region of interest" description="Disordered" evidence="1">
    <location>
        <begin position="11"/>
        <end position="56"/>
    </location>
</feature>
<proteinExistence type="predicted"/>
<dbReference type="Proteomes" id="UP000005446">
    <property type="component" value="Unassembled WGS sequence"/>
</dbReference>
<name>H0EQT0_GLAL7</name>
<protein>
    <submittedName>
        <fullName evidence="2">Uncharacterized protein</fullName>
    </submittedName>
</protein>
<accession>H0EQT0</accession>
<feature type="compositionally biased region" description="Polar residues" evidence="1">
    <location>
        <begin position="15"/>
        <end position="29"/>
    </location>
</feature>
<evidence type="ECO:0000256" key="1">
    <source>
        <dbReference type="SAM" id="MobiDB-lite"/>
    </source>
</evidence>
<sequence length="56" mass="5826">MPILNSALHLLDGPSSVSSQGQLSITSGPRQKEATSKPTKPRSERLGSLAQAGLLL</sequence>
<dbReference type="HOGENOM" id="CLU_3014330_0_0_1"/>
<feature type="compositionally biased region" description="Basic and acidic residues" evidence="1">
    <location>
        <begin position="30"/>
        <end position="45"/>
    </location>
</feature>
<comment type="caution">
    <text evidence="2">The sequence shown here is derived from an EMBL/GenBank/DDBJ whole genome shotgun (WGS) entry which is preliminary data.</text>
</comment>
<reference evidence="2 3" key="1">
    <citation type="journal article" date="2012" name="Eukaryot. Cell">
        <title>Genome sequence of the fungus Glarea lozoyensis: the first genome sequence of a species from the Helotiaceae family.</title>
        <authorList>
            <person name="Youssar L."/>
            <person name="Gruening B.A."/>
            <person name="Erxleben A."/>
            <person name="Guenther S."/>
            <person name="Huettel W."/>
        </authorList>
    </citation>
    <scope>NUCLEOTIDE SEQUENCE [LARGE SCALE GENOMIC DNA]</scope>
    <source>
        <strain evidence="3">ATCC 74030 / MF5533</strain>
    </source>
</reference>
<gene>
    <name evidence="2" type="ORF">M7I_5037</name>
</gene>
<dbReference type="InParanoid" id="H0EQT0"/>
<dbReference type="EMBL" id="AGUE01000127">
    <property type="protein sequence ID" value="EHK99116.1"/>
    <property type="molecule type" value="Genomic_DNA"/>
</dbReference>
<keyword evidence="3" id="KW-1185">Reference proteome</keyword>
<evidence type="ECO:0000313" key="2">
    <source>
        <dbReference type="EMBL" id="EHK99116.1"/>
    </source>
</evidence>
<dbReference type="AlphaFoldDB" id="H0EQT0"/>
<evidence type="ECO:0000313" key="3">
    <source>
        <dbReference type="Proteomes" id="UP000005446"/>
    </source>
</evidence>